<dbReference type="InterPro" id="IPR000683">
    <property type="entry name" value="Gfo/Idh/MocA-like_OxRdtase_N"/>
</dbReference>
<dbReference type="AlphaFoldDB" id="A0A4U0SQD0"/>
<dbReference type="GO" id="GO:0016491">
    <property type="term" value="F:oxidoreductase activity"/>
    <property type="evidence" value="ECO:0007669"/>
    <property type="project" value="UniProtKB-KW"/>
</dbReference>
<gene>
    <name evidence="3" type="ORF">FCI23_07635</name>
</gene>
<evidence type="ECO:0000259" key="2">
    <source>
        <dbReference type="Pfam" id="PF01408"/>
    </source>
</evidence>
<dbReference type="Gene3D" id="3.30.360.10">
    <property type="entry name" value="Dihydrodipicolinate Reductase, domain 2"/>
    <property type="match status" value="1"/>
</dbReference>
<dbReference type="RefSeq" id="WP_136722688.1">
    <property type="nucleotide sequence ID" value="NZ_SUMC01000005.1"/>
</dbReference>
<dbReference type="InterPro" id="IPR036291">
    <property type="entry name" value="NAD(P)-bd_dom_sf"/>
</dbReference>
<dbReference type="Gene3D" id="3.40.50.720">
    <property type="entry name" value="NAD(P)-binding Rossmann-like Domain"/>
    <property type="match status" value="1"/>
</dbReference>
<evidence type="ECO:0000256" key="1">
    <source>
        <dbReference type="ARBA" id="ARBA00023002"/>
    </source>
</evidence>
<name>A0A4U0SQD0_9ACTN</name>
<dbReference type="EMBL" id="SUMC01000005">
    <property type="protein sequence ID" value="TKA12156.1"/>
    <property type="molecule type" value="Genomic_DNA"/>
</dbReference>
<dbReference type="InterPro" id="IPR050463">
    <property type="entry name" value="Gfo/Idh/MocA_oxidrdct_glycsds"/>
</dbReference>
<feature type="domain" description="Gfo/Idh/MocA-like oxidoreductase N-terminal" evidence="2">
    <location>
        <begin position="6"/>
        <end position="122"/>
    </location>
</feature>
<evidence type="ECO:0000313" key="4">
    <source>
        <dbReference type="Proteomes" id="UP000305778"/>
    </source>
</evidence>
<reference evidence="3 4" key="1">
    <citation type="submission" date="2019-04" db="EMBL/GenBank/DDBJ databases">
        <title>Streptomyces oryziradicis sp. nov., a novel actinomycete isolated from rhizosphere soil of rice (Oryza sativa L.).</title>
        <authorList>
            <person name="Li C."/>
        </authorList>
    </citation>
    <scope>NUCLEOTIDE SEQUENCE [LARGE SCALE GENOMIC DNA]</scope>
    <source>
        <strain evidence="3 4">NEAU-C40</strain>
    </source>
</reference>
<keyword evidence="1" id="KW-0560">Oxidoreductase</keyword>
<dbReference type="Proteomes" id="UP000305778">
    <property type="component" value="Unassembled WGS sequence"/>
</dbReference>
<comment type="caution">
    <text evidence="3">The sequence shown here is derived from an EMBL/GenBank/DDBJ whole genome shotgun (WGS) entry which is preliminary data.</text>
</comment>
<dbReference type="GO" id="GO:0000166">
    <property type="term" value="F:nucleotide binding"/>
    <property type="evidence" value="ECO:0007669"/>
    <property type="project" value="InterPro"/>
</dbReference>
<dbReference type="OrthoDB" id="9801953at2"/>
<organism evidence="3 4">
    <name type="scientific">Actinacidiphila oryziradicis</name>
    <dbReference type="NCBI Taxonomy" id="2571141"/>
    <lineage>
        <taxon>Bacteria</taxon>
        <taxon>Bacillati</taxon>
        <taxon>Actinomycetota</taxon>
        <taxon>Actinomycetes</taxon>
        <taxon>Kitasatosporales</taxon>
        <taxon>Streptomycetaceae</taxon>
        <taxon>Actinacidiphila</taxon>
    </lineage>
</organism>
<dbReference type="PANTHER" id="PTHR43818:SF11">
    <property type="entry name" value="BCDNA.GH03377"/>
    <property type="match status" value="1"/>
</dbReference>
<sequence length="359" mass="38580">MTTLSAAVIGAGSQGRVHGLGLVAAPDVRLVALADVNQAAGEALAAELGVPRTYQDYHELLEADQPDIVSICTPPVFHLDVVRAAVAAGVRAVHCEKPIALSYGDALEMAVLAADAGVQLTFNLQRRFEAVQRFAREQIMAGEIGDVVTIEGYCPNLPDWGAHILDLILFHRGDAAPSWVMGQIDVTVDRYIYGALAETASLTQIAWPDGVRAVVSTGREPHTPVLNLENNLGLLIQGTRGRVDLRGARCRVRRFGKEDLVLDSPFDTDSANWDRGVDPAIVAGTGEAIQDLADALRTGRAPVLDAAYGLRGAELIFATYESSRSRRRVPLPLDRLDNALLSGRAEGYWSPVGETHSTY</sequence>
<dbReference type="SUPFAM" id="SSF51735">
    <property type="entry name" value="NAD(P)-binding Rossmann-fold domains"/>
    <property type="match status" value="1"/>
</dbReference>
<dbReference type="PANTHER" id="PTHR43818">
    <property type="entry name" value="BCDNA.GH03377"/>
    <property type="match status" value="1"/>
</dbReference>
<dbReference type="Pfam" id="PF01408">
    <property type="entry name" value="GFO_IDH_MocA"/>
    <property type="match status" value="1"/>
</dbReference>
<keyword evidence="4" id="KW-1185">Reference proteome</keyword>
<accession>A0A4U0SQD0</accession>
<protein>
    <submittedName>
        <fullName evidence="3">Gfo/Idh/MocA family oxidoreductase</fullName>
    </submittedName>
</protein>
<evidence type="ECO:0000313" key="3">
    <source>
        <dbReference type="EMBL" id="TKA12156.1"/>
    </source>
</evidence>
<proteinExistence type="predicted"/>
<dbReference type="SUPFAM" id="SSF55347">
    <property type="entry name" value="Glyceraldehyde-3-phosphate dehydrogenase-like, C-terminal domain"/>
    <property type="match status" value="1"/>
</dbReference>